<name>A0A7J7Y7J1_PIPKU</name>
<evidence type="ECO:0000256" key="4">
    <source>
        <dbReference type="ARBA" id="ARBA00022946"/>
    </source>
</evidence>
<dbReference type="InterPro" id="IPR020616">
    <property type="entry name" value="Thiolase_N"/>
</dbReference>
<keyword evidence="10" id="KW-1185">Reference proteome</keyword>
<dbReference type="InterPro" id="IPR002155">
    <property type="entry name" value="Thiolase"/>
</dbReference>
<dbReference type="FunFam" id="3.40.47.10:FF:000010">
    <property type="entry name" value="Acetyl-CoA acetyltransferase (Thiolase)"/>
    <property type="match status" value="1"/>
</dbReference>
<evidence type="ECO:0000256" key="3">
    <source>
        <dbReference type="ARBA" id="ARBA00022679"/>
    </source>
</evidence>
<proteinExistence type="inferred from homology"/>
<dbReference type="PANTHER" id="PTHR18919:SF107">
    <property type="entry name" value="ACETYL-COA ACETYLTRANSFERASE, CYTOSOLIC"/>
    <property type="match status" value="1"/>
</dbReference>
<keyword evidence="3 6" id="KW-0808">Transferase</keyword>
<evidence type="ECO:0000256" key="5">
    <source>
        <dbReference type="ARBA" id="ARBA00023315"/>
    </source>
</evidence>
<dbReference type="Proteomes" id="UP000558488">
    <property type="component" value="Unassembled WGS sequence"/>
</dbReference>
<evidence type="ECO:0000256" key="6">
    <source>
        <dbReference type="RuleBase" id="RU003557"/>
    </source>
</evidence>
<dbReference type="InterPro" id="IPR020617">
    <property type="entry name" value="Thiolase_C"/>
</dbReference>
<dbReference type="InterPro" id="IPR020610">
    <property type="entry name" value="Thiolase_AS"/>
</dbReference>
<dbReference type="PROSITE" id="PS00737">
    <property type="entry name" value="THIOLASE_2"/>
    <property type="match status" value="1"/>
</dbReference>
<gene>
    <name evidence="9" type="ORF">mPipKuh1_000161</name>
</gene>
<dbReference type="EMBL" id="JACAGB010000006">
    <property type="protein sequence ID" value="KAF6357804.1"/>
    <property type="molecule type" value="Genomic_DNA"/>
</dbReference>
<comment type="pathway">
    <text evidence="1">Lipid metabolism; fatty acid beta-oxidation.</text>
</comment>
<feature type="domain" description="Thiolase N-terminal" evidence="7">
    <location>
        <begin position="84"/>
        <end position="343"/>
    </location>
</feature>
<evidence type="ECO:0000259" key="8">
    <source>
        <dbReference type="Pfam" id="PF02803"/>
    </source>
</evidence>
<evidence type="ECO:0000259" key="7">
    <source>
        <dbReference type="Pfam" id="PF00108"/>
    </source>
</evidence>
<dbReference type="PROSITE" id="PS00099">
    <property type="entry name" value="THIOLASE_3"/>
    <property type="match status" value="1"/>
</dbReference>
<sequence>MALLRGWFGFQRKRFCKPPGATETPVQSAWERGDHGSRAPDLGGRALPRAVVTHQVQVQLLGTRGATHLRHRGTRGHCTEERGVFIVAAKRTPFGAYGGLLKDFTATDLTEFAARAALAAGKVPPETIDSVIVGNVMQSSVDAAYLARHVGLRVGVPIETPALTLNRLCGSGFQSVMSGCQEICDKAAEVVLCGGTESMSQAPYCARNIRFGTKLGADLKLEDTLWAGLTDQHVKLPMGITAENLASKHNISREDCDKYALQSQQRWKAANDAGYFNTEMVPIEVKTRKGKQTMQVDEHARPQTTLEQLNKLPPVFKKDGTVTAGNASGVSDGAGVVIIASEDAVKKHNFTPLARVVGYFVSGCDPSIMGIGPVSAITGALKRTGLSLKDMDMVEVNEAFASQYLAVERSLGLDPSKTNMNGGAIALGHPLGASGSRITAHLVHELRRRGKKYGVGSACIGGGQGIAVIVESMA</sequence>
<dbReference type="GO" id="GO:0005739">
    <property type="term" value="C:mitochondrion"/>
    <property type="evidence" value="ECO:0007669"/>
    <property type="project" value="TreeGrafter"/>
</dbReference>
<keyword evidence="4" id="KW-0809">Transit peptide</keyword>
<dbReference type="SUPFAM" id="SSF53901">
    <property type="entry name" value="Thiolase-like"/>
    <property type="match status" value="2"/>
</dbReference>
<reference evidence="9 10" key="1">
    <citation type="journal article" date="2020" name="Nature">
        <title>Six reference-quality genomes reveal evolution of bat adaptations.</title>
        <authorList>
            <person name="Jebb D."/>
            <person name="Huang Z."/>
            <person name="Pippel M."/>
            <person name="Hughes G.M."/>
            <person name="Lavrichenko K."/>
            <person name="Devanna P."/>
            <person name="Winkler S."/>
            <person name="Jermiin L.S."/>
            <person name="Skirmuntt E.C."/>
            <person name="Katzourakis A."/>
            <person name="Burkitt-Gray L."/>
            <person name="Ray D.A."/>
            <person name="Sullivan K.A.M."/>
            <person name="Roscito J.G."/>
            <person name="Kirilenko B.M."/>
            <person name="Davalos L.M."/>
            <person name="Corthals A.P."/>
            <person name="Power M.L."/>
            <person name="Jones G."/>
            <person name="Ransome R.D."/>
            <person name="Dechmann D.K.N."/>
            <person name="Locatelli A.G."/>
            <person name="Puechmaille S.J."/>
            <person name="Fedrigo O."/>
            <person name="Jarvis E.D."/>
            <person name="Hiller M."/>
            <person name="Vernes S.C."/>
            <person name="Myers E.W."/>
            <person name="Teeling E.C."/>
        </authorList>
    </citation>
    <scope>NUCLEOTIDE SEQUENCE [LARGE SCALE GENOMIC DNA]</scope>
    <source>
        <strain evidence="9">MPipKuh1</strain>
        <tissue evidence="9">Flight muscle</tissue>
    </source>
</reference>
<evidence type="ECO:0000256" key="2">
    <source>
        <dbReference type="ARBA" id="ARBA00010982"/>
    </source>
</evidence>
<protein>
    <submittedName>
        <fullName evidence="9">Acetyl-CoA acyltransferase 2</fullName>
    </submittedName>
</protein>
<evidence type="ECO:0000313" key="10">
    <source>
        <dbReference type="Proteomes" id="UP000558488"/>
    </source>
</evidence>
<dbReference type="InterPro" id="IPR016039">
    <property type="entry name" value="Thiolase-like"/>
</dbReference>
<comment type="similarity">
    <text evidence="2 6">Belongs to the thiolase-like superfamily. Thiolase family.</text>
</comment>
<dbReference type="InterPro" id="IPR020613">
    <property type="entry name" value="Thiolase_CS"/>
</dbReference>
<dbReference type="GO" id="GO:0003985">
    <property type="term" value="F:acetyl-CoA C-acetyltransferase activity"/>
    <property type="evidence" value="ECO:0007669"/>
    <property type="project" value="TreeGrafter"/>
</dbReference>
<dbReference type="PROSITE" id="PS00098">
    <property type="entry name" value="THIOLASE_1"/>
    <property type="match status" value="1"/>
</dbReference>
<keyword evidence="5 6" id="KW-0012">Acyltransferase</keyword>
<dbReference type="Pfam" id="PF00108">
    <property type="entry name" value="Thiolase_N"/>
    <property type="match status" value="1"/>
</dbReference>
<accession>A0A7J7Y7J1</accession>
<evidence type="ECO:0000313" key="9">
    <source>
        <dbReference type="EMBL" id="KAF6357804.1"/>
    </source>
</evidence>
<dbReference type="PANTHER" id="PTHR18919">
    <property type="entry name" value="ACETYL-COA C-ACYLTRANSFERASE"/>
    <property type="match status" value="1"/>
</dbReference>
<dbReference type="Gene3D" id="3.40.47.10">
    <property type="match status" value="2"/>
</dbReference>
<organism evidence="9 10">
    <name type="scientific">Pipistrellus kuhlii</name>
    <name type="common">Kuhl's pipistrelle</name>
    <dbReference type="NCBI Taxonomy" id="59472"/>
    <lineage>
        <taxon>Eukaryota</taxon>
        <taxon>Metazoa</taxon>
        <taxon>Chordata</taxon>
        <taxon>Craniata</taxon>
        <taxon>Vertebrata</taxon>
        <taxon>Euteleostomi</taxon>
        <taxon>Mammalia</taxon>
        <taxon>Eutheria</taxon>
        <taxon>Laurasiatheria</taxon>
        <taxon>Chiroptera</taxon>
        <taxon>Yangochiroptera</taxon>
        <taxon>Vespertilionidae</taxon>
        <taxon>Pipistrellus</taxon>
    </lineage>
</organism>
<dbReference type="GO" id="GO:0006635">
    <property type="term" value="P:fatty acid beta-oxidation"/>
    <property type="evidence" value="ECO:0007669"/>
    <property type="project" value="TreeGrafter"/>
</dbReference>
<dbReference type="InterPro" id="IPR020615">
    <property type="entry name" value="Thiolase_acyl_enz_int_AS"/>
</dbReference>
<comment type="caution">
    <text evidence="9">The sequence shown here is derived from an EMBL/GenBank/DDBJ whole genome shotgun (WGS) entry which is preliminary data.</text>
</comment>
<dbReference type="CDD" id="cd00751">
    <property type="entry name" value="thiolase"/>
    <property type="match status" value="1"/>
</dbReference>
<dbReference type="AlphaFoldDB" id="A0A7J7Y7J1"/>
<dbReference type="Pfam" id="PF02803">
    <property type="entry name" value="Thiolase_C"/>
    <property type="match status" value="1"/>
</dbReference>
<evidence type="ECO:0000256" key="1">
    <source>
        <dbReference type="ARBA" id="ARBA00005005"/>
    </source>
</evidence>
<feature type="domain" description="Thiolase C-terminal" evidence="8">
    <location>
        <begin position="351"/>
        <end position="471"/>
    </location>
</feature>
<dbReference type="NCBIfam" id="TIGR01930">
    <property type="entry name" value="AcCoA-C-Actrans"/>
    <property type="match status" value="1"/>
</dbReference>